<dbReference type="Proteomes" id="UP000282184">
    <property type="component" value="Unassembled WGS sequence"/>
</dbReference>
<keyword evidence="2" id="KW-1185">Reference proteome</keyword>
<name>A0A431U6R9_9BACT</name>
<gene>
    <name evidence="1" type="ORF">EJV47_04775</name>
</gene>
<evidence type="ECO:0000313" key="2">
    <source>
        <dbReference type="Proteomes" id="UP000282184"/>
    </source>
</evidence>
<sequence>MTYIALLRGINVGGHRVTMERLRALFTELGLRHVRSYIQSGNIFFEAPETEDRAALTRRIEEHLRQALGYEVPAFLRTVPEFEQLLALNPFAPLTLTDNMRLCVMLLTDAAPTDLALPLRSPKQDYELLHVTPSREAFVIWHLLDGRVSSSTAFLDKLLGKRTTTRFYPTALKILAAAKAA</sequence>
<dbReference type="PANTHER" id="PTHR36439">
    <property type="entry name" value="BLL4334 PROTEIN"/>
    <property type="match status" value="1"/>
</dbReference>
<evidence type="ECO:0000313" key="1">
    <source>
        <dbReference type="EMBL" id="RTQ52336.1"/>
    </source>
</evidence>
<dbReference type="OrthoDB" id="9806494at2"/>
<comment type="caution">
    <text evidence="1">The sequence shown here is derived from an EMBL/GenBank/DDBJ whole genome shotgun (WGS) entry which is preliminary data.</text>
</comment>
<dbReference type="Gene3D" id="3.30.70.1280">
    <property type="entry name" value="SP0830-like domains"/>
    <property type="match status" value="1"/>
</dbReference>
<reference evidence="1 2" key="1">
    <citation type="submission" date="2018-12" db="EMBL/GenBank/DDBJ databases">
        <title>Hymenobacter gummosus sp. nov., isolated from a spring.</title>
        <authorList>
            <person name="Nie L."/>
        </authorList>
    </citation>
    <scope>NUCLEOTIDE SEQUENCE [LARGE SCALE GENOMIC DNA]</scope>
    <source>
        <strain evidence="1 2">KCTC 52166</strain>
    </source>
</reference>
<accession>A0A431U6R9</accession>
<dbReference type="PANTHER" id="PTHR36439:SF1">
    <property type="entry name" value="DUF1697 DOMAIN-CONTAINING PROTEIN"/>
    <property type="match status" value="1"/>
</dbReference>
<dbReference type="AlphaFoldDB" id="A0A431U6R9"/>
<dbReference type="RefSeq" id="WP_126691993.1">
    <property type="nucleotide sequence ID" value="NZ_RXOF01000002.1"/>
</dbReference>
<dbReference type="InterPro" id="IPR012545">
    <property type="entry name" value="DUF1697"/>
</dbReference>
<dbReference type="EMBL" id="RXOF01000002">
    <property type="protein sequence ID" value="RTQ52336.1"/>
    <property type="molecule type" value="Genomic_DNA"/>
</dbReference>
<organism evidence="1 2">
    <name type="scientific">Hymenobacter gummosus</name>
    <dbReference type="NCBI Taxonomy" id="1776032"/>
    <lineage>
        <taxon>Bacteria</taxon>
        <taxon>Pseudomonadati</taxon>
        <taxon>Bacteroidota</taxon>
        <taxon>Cytophagia</taxon>
        <taxon>Cytophagales</taxon>
        <taxon>Hymenobacteraceae</taxon>
        <taxon>Hymenobacter</taxon>
    </lineage>
</organism>
<dbReference type="SUPFAM" id="SSF160379">
    <property type="entry name" value="SP0830-like"/>
    <property type="match status" value="1"/>
</dbReference>
<protein>
    <submittedName>
        <fullName evidence="1">DUF1697 domain-containing protein</fullName>
    </submittedName>
</protein>
<dbReference type="Pfam" id="PF08002">
    <property type="entry name" value="DUF1697"/>
    <property type="match status" value="1"/>
</dbReference>
<proteinExistence type="predicted"/>
<dbReference type="PIRSF" id="PIRSF008502">
    <property type="entry name" value="UCP008502"/>
    <property type="match status" value="1"/>
</dbReference>